<keyword evidence="2" id="KW-1185">Reference proteome</keyword>
<name>A0ABN3X6D0_9ACTN</name>
<organism evidence="1 2">
    <name type="scientific">Streptomyces enissocaesilis</name>
    <dbReference type="NCBI Taxonomy" id="332589"/>
    <lineage>
        <taxon>Bacteria</taxon>
        <taxon>Bacillati</taxon>
        <taxon>Actinomycetota</taxon>
        <taxon>Actinomycetes</taxon>
        <taxon>Kitasatosporales</taxon>
        <taxon>Streptomycetaceae</taxon>
        <taxon>Streptomyces</taxon>
        <taxon>Streptomyces rochei group</taxon>
    </lineage>
</organism>
<evidence type="ECO:0000313" key="1">
    <source>
        <dbReference type="EMBL" id="GAA2937031.1"/>
    </source>
</evidence>
<accession>A0ABN3X6D0</accession>
<reference evidence="1 2" key="1">
    <citation type="journal article" date="2019" name="Int. J. Syst. Evol. Microbiol.">
        <title>The Global Catalogue of Microorganisms (GCM) 10K type strain sequencing project: providing services to taxonomists for standard genome sequencing and annotation.</title>
        <authorList>
            <consortium name="The Broad Institute Genomics Platform"/>
            <consortium name="The Broad Institute Genome Sequencing Center for Infectious Disease"/>
            <person name="Wu L."/>
            <person name="Ma J."/>
        </authorList>
    </citation>
    <scope>NUCLEOTIDE SEQUENCE [LARGE SCALE GENOMIC DNA]</scope>
    <source>
        <strain evidence="1 2">JCM 9088</strain>
    </source>
</reference>
<dbReference type="RefSeq" id="WP_344494063.1">
    <property type="nucleotide sequence ID" value="NZ_BAAAUD010000021.1"/>
</dbReference>
<sequence>MRWIALTRAQLKRTTDALFPPRTSSAPAPDALLVRAPAGGECWNCVERRQISWRITGALDYPCNVLLERGTGQGHWSPAAVLASQVDPRALGTSVVVPELPSGPYRVRITSPELPYDACSPPLTIRTVRKESSAPASPARYRIRRTRRHVRRRIRRWRARP</sequence>
<protein>
    <submittedName>
        <fullName evidence="1">Uncharacterized protein</fullName>
    </submittedName>
</protein>
<comment type="caution">
    <text evidence="1">The sequence shown here is derived from an EMBL/GenBank/DDBJ whole genome shotgun (WGS) entry which is preliminary data.</text>
</comment>
<proteinExistence type="predicted"/>
<gene>
    <name evidence="1" type="ORF">GCM10010446_22800</name>
</gene>
<evidence type="ECO:0000313" key="2">
    <source>
        <dbReference type="Proteomes" id="UP001500403"/>
    </source>
</evidence>
<dbReference type="EMBL" id="BAAAUD010000021">
    <property type="protein sequence ID" value="GAA2937031.1"/>
    <property type="molecule type" value="Genomic_DNA"/>
</dbReference>
<dbReference type="Proteomes" id="UP001500403">
    <property type="component" value="Unassembled WGS sequence"/>
</dbReference>